<dbReference type="Proteomes" id="UP000254794">
    <property type="component" value="Unassembled WGS sequence"/>
</dbReference>
<evidence type="ECO:0000256" key="2">
    <source>
        <dbReference type="ARBA" id="ARBA00022801"/>
    </source>
</evidence>
<keyword evidence="1" id="KW-0479">Metal-binding</keyword>
<dbReference type="InterPro" id="IPR036264">
    <property type="entry name" value="Bact_exopeptidase_dim_dom"/>
</dbReference>
<keyword evidence="6" id="KW-0121">Carboxypeptidase</keyword>
<dbReference type="Gene3D" id="3.40.630.10">
    <property type="entry name" value="Zn peptidases"/>
    <property type="match status" value="1"/>
</dbReference>
<evidence type="ECO:0000313" key="7">
    <source>
        <dbReference type="Proteomes" id="UP000254794"/>
    </source>
</evidence>
<dbReference type="Pfam" id="PF07687">
    <property type="entry name" value="M20_dimer"/>
    <property type="match status" value="1"/>
</dbReference>
<keyword evidence="2 6" id="KW-0378">Hydrolase</keyword>
<evidence type="ECO:0000256" key="3">
    <source>
        <dbReference type="ARBA" id="ARBA00023285"/>
    </source>
</evidence>
<sequence>MKIRISIFLLLFLSQVFKVNALTQEENKIIHYLKASSQEQLHLLEDIVNTNSGTTNINGVKKVGEYLESELKQLGFTTQWKSLPAKMNRADTLIAYHQGNKGKRFLLIGHLDTVFPASSSFQRFNLKGNIATGPGVIDAKGGDVVIIYALKALAKVGALQDATITVVFTGDEEDSGRPTSLSRRPLIDAATHSDVALDFEWAISSDTATVARRGIEDWVIKTEGNEAHSSQIFKPDVGNGAIFELNRILDTLRMLLSKEQYLTFNPGLIMGGTTIEVNSDGSNLVFGKPNVIAKKAIAEGDIRFLTEQQKESAKKTILSILKQNLPGTTAEIIFKDGIPSMTPRKANLKLLTIYSNISSQLGLGKVTALDPGMRGAGDISYIAAKVPYALAGLGPVGSGAHSAKETLNVASLLTQTERIALLMYQLLNNPGLFDTK</sequence>
<dbReference type="GO" id="GO:0046872">
    <property type="term" value="F:metal ion binding"/>
    <property type="evidence" value="ECO:0007669"/>
    <property type="project" value="UniProtKB-KW"/>
</dbReference>
<dbReference type="Gene3D" id="3.30.70.360">
    <property type="match status" value="1"/>
</dbReference>
<dbReference type="InterPro" id="IPR002933">
    <property type="entry name" value="Peptidase_M20"/>
</dbReference>
<gene>
    <name evidence="6" type="primary">cpg2_1</name>
    <name evidence="6" type="ORF">NCTC13316_01367</name>
</gene>
<accession>A0A378JSY4</accession>
<dbReference type="PANTHER" id="PTHR43808">
    <property type="entry name" value="ACETYLORNITHINE DEACETYLASE"/>
    <property type="match status" value="1"/>
</dbReference>
<dbReference type="Pfam" id="PF01546">
    <property type="entry name" value="Peptidase_M20"/>
    <property type="match status" value="1"/>
</dbReference>
<dbReference type="OrthoDB" id="9776600at2"/>
<reference evidence="6 7" key="1">
    <citation type="submission" date="2018-06" db="EMBL/GenBank/DDBJ databases">
        <authorList>
            <consortium name="Pathogen Informatics"/>
            <person name="Doyle S."/>
        </authorList>
    </citation>
    <scope>NUCLEOTIDE SEQUENCE [LARGE SCALE GENOMIC DNA]</scope>
    <source>
        <strain evidence="6 7">NCTC13316</strain>
    </source>
</reference>
<name>A0A378JSY4_9GAMM</name>
<organism evidence="6 7">
    <name type="scientific">Legionella busanensis</name>
    <dbReference type="NCBI Taxonomy" id="190655"/>
    <lineage>
        <taxon>Bacteria</taxon>
        <taxon>Pseudomonadati</taxon>
        <taxon>Pseudomonadota</taxon>
        <taxon>Gammaproteobacteria</taxon>
        <taxon>Legionellales</taxon>
        <taxon>Legionellaceae</taxon>
        <taxon>Legionella</taxon>
    </lineage>
</organism>
<keyword evidence="7" id="KW-1185">Reference proteome</keyword>
<keyword evidence="3" id="KW-0170">Cobalt</keyword>
<protein>
    <submittedName>
        <fullName evidence="6">Carboxypeptidase G2</fullName>
        <ecNumber evidence="6">3.4.17.11</ecNumber>
    </submittedName>
</protein>
<keyword evidence="6" id="KW-0645">Protease</keyword>
<dbReference type="EMBL" id="UGOD01000001">
    <property type="protein sequence ID" value="STX51272.1"/>
    <property type="molecule type" value="Genomic_DNA"/>
</dbReference>
<dbReference type="EC" id="3.4.17.11" evidence="6"/>
<dbReference type="GO" id="GO:0004180">
    <property type="term" value="F:carboxypeptidase activity"/>
    <property type="evidence" value="ECO:0007669"/>
    <property type="project" value="UniProtKB-KW"/>
</dbReference>
<evidence type="ECO:0000259" key="5">
    <source>
        <dbReference type="Pfam" id="PF07687"/>
    </source>
</evidence>
<evidence type="ECO:0000256" key="1">
    <source>
        <dbReference type="ARBA" id="ARBA00022723"/>
    </source>
</evidence>
<dbReference type="InterPro" id="IPR050072">
    <property type="entry name" value="Peptidase_M20A"/>
</dbReference>
<dbReference type="InterPro" id="IPR011650">
    <property type="entry name" value="Peptidase_M20_dimer"/>
</dbReference>
<keyword evidence="4" id="KW-0732">Signal</keyword>
<evidence type="ECO:0000313" key="6">
    <source>
        <dbReference type="EMBL" id="STX51272.1"/>
    </source>
</evidence>
<feature type="signal peptide" evidence="4">
    <location>
        <begin position="1"/>
        <end position="21"/>
    </location>
</feature>
<dbReference type="RefSeq" id="WP_115330919.1">
    <property type="nucleotide sequence ID" value="NZ_CAAAHP010000001.1"/>
</dbReference>
<evidence type="ECO:0000256" key="4">
    <source>
        <dbReference type="SAM" id="SignalP"/>
    </source>
</evidence>
<dbReference type="AlphaFoldDB" id="A0A378JSY4"/>
<proteinExistence type="predicted"/>
<dbReference type="SUPFAM" id="SSF55031">
    <property type="entry name" value="Bacterial exopeptidase dimerisation domain"/>
    <property type="match status" value="1"/>
</dbReference>
<dbReference type="PANTHER" id="PTHR43808:SF32">
    <property type="entry name" value="ARGE_DAPE-RELATED DEACYLASE"/>
    <property type="match status" value="1"/>
</dbReference>
<feature type="domain" description="Peptidase M20 dimerisation" evidence="5">
    <location>
        <begin position="210"/>
        <end position="327"/>
    </location>
</feature>
<dbReference type="SUPFAM" id="SSF53187">
    <property type="entry name" value="Zn-dependent exopeptidases"/>
    <property type="match status" value="1"/>
</dbReference>
<feature type="chain" id="PRO_5016680826" evidence="4">
    <location>
        <begin position="22"/>
        <end position="436"/>
    </location>
</feature>